<evidence type="ECO:0000313" key="2">
    <source>
        <dbReference type="Proteomes" id="UP000005870"/>
    </source>
</evidence>
<name>G7UW03_PSEUP</name>
<dbReference type="Proteomes" id="UP000005870">
    <property type="component" value="Chromosome"/>
</dbReference>
<dbReference type="RefSeq" id="WP_014161834.1">
    <property type="nucleotide sequence ID" value="NC_016147.2"/>
</dbReference>
<evidence type="ECO:0000313" key="1">
    <source>
        <dbReference type="EMBL" id="AER57661.1"/>
    </source>
</evidence>
<proteinExistence type="predicted"/>
<dbReference type="HOGENOM" id="CLU_170355_0_0_6"/>
<reference evidence="1 2" key="1">
    <citation type="journal article" date="2012" name="J. Bacteriol.">
        <title>Complete Genome Sequence of the BTEX-Degrading Bacterium Pseudoxanthomonas spadix BD-a59.</title>
        <authorList>
            <person name="Lee S.H."/>
            <person name="Jin H.M."/>
            <person name="Lee H.J."/>
            <person name="Kim J.M."/>
            <person name="Jeon C.O."/>
        </authorList>
    </citation>
    <scope>NUCLEOTIDE SEQUENCE [LARGE SCALE GENOMIC DNA]</scope>
    <source>
        <strain evidence="1 2">BD-a59</strain>
    </source>
</reference>
<keyword evidence="2" id="KW-1185">Reference proteome</keyword>
<sequence>MNAITPTSQTAQARAIVVDINHELRWWREHYAQYPVGRPSYGQAEPTLKFAYDTYLLHPHAHLDALWPDIRRRYAQLPLHQQLDWARAGQVIGEVWRRILTG</sequence>
<protein>
    <submittedName>
        <fullName evidence="1">Uncharacterized protein</fullName>
    </submittedName>
</protein>
<dbReference type="OrthoDB" id="5985213at2"/>
<dbReference type="AlphaFoldDB" id="G7UW03"/>
<dbReference type="EMBL" id="CP003093">
    <property type="protein sequence ID" value="AER57661.1"/>
    <property type="molecule type" value="Genomic_DNA"/>
</dbReference>
<organism evidence="1 2">
    <name type="scientific">Pseudoxanthomonas spadix (strain BD-a59)</name>
    <dbReference type="NCBI Taxonomy" id="1045855"/>
    <lineage>
        <taxon>Bacteria</taxon>
        <taxon>Pseudomonadati</taxon>
        <taxon>Pseudomonadota</taxon>
        <taxon>Gammaproteobacteria</taxon>
        <taxon>Lysobacterales</taxon>
        <taxon>Lysobacteraceae</taxon>
        <taxon>Pseudoxanthomonas</taxon>
    </lineage>
</organism>
<gene>
    <name evidence="1" type="ordered locus">DSC_15085</name>
</gene>
<accession>G7UW03</accession>
<dbReference type="KEGG" id="psd:DSC_15085"/>